<evidence type="ECO:0000313" key="2">
    <source>
        <dbReference type="EMBL" id="CAB3919711.1"/>
    </source>
</evidence>
<protein>
    <recommendedName>
        <fullName evidence="1">D-glucuronyl C5-epimerase C-terminal domain-containing protein</fullName>
    </recommendedName>
</protein>
<dbReference type="Proteomes" id="UP000494105">
    <property type="component" value="Unassembled WGS sequence"/>
</dbReference>
<dbReference type="EMBL" id="CADILD010000004">
    <property type="protein sequence ID" value="CAB3919711.1"/>
    <property type="molecule type" value="Genomic_DNA"/>
</dbReference>
<organism evidence="2 3">
    <name type="scientific">Achromobacter piechaudii</name>
    <dbReference type="NCBI Taxonomy" id="72556"/>
    <lineage>
        <taxon>Bacteria</taxon>
        <taxon>Pseudomonadati</taxon>
        <taxon>Pseudomonadota</taxon>
        <taxon>Betaproteobacteria</taxon>
        <taxon>Burkholderiales</taxon>
        <taxon>Alcaligenaceae</taxon>
        <taxon>Achromobacter</taxon>
    </lineage>
</organism>
<dbReference type="AlphaFoldDB" id="A0A6S7EXM7"/>
<dbReference type="Pfam" id="PF06662">
    <property type="entry name" value="C5-epim_C"/>
    <property type="match status" value="1"/>
</dbReference>
<reference evidence="2 3" key="1">
    <citation type="submission" date="2020-04" db="EMBL/GenBank/DDBJ databases">
        <authorList>
            <person name="De Canck E."/>
        </authorList>
    </citation>
    <scope>NUCLEOTIDE SEQUENCE [LARGE SCALE GENOMIC DNA]</scope>
    <source>
        <strain evidence="2 3">LMG 1861</strain>
    </source>
</reference>
<name>A0A6S7EXM7_9BURK</name>
<proteinExistence type="predicted"/>
<accession>A0A6S7EXM7</accession>
<gene>
    <name evidence="2" type="ORF">LMG1861_05312</name>
</gene>
<evidence type="ECO:0000259" key="1">
    <source>
        <dbReference type="Pfam" id="PF06662"/>
    </source>
</evidence>
<dbReference type="InterPro" id="IPR010598">
    <property type="entry name" value="C5-epim_C"/>
</dbReference>
<evidence type="ECO:0000313" key="3">
    <source>
        <dbReference type="Proteomes" id="UP000494105"/>
    </source>
</evidence>
<sequence length="228" mass="26605">MGQYRYVRNDFQCKYLWVYMQPAFYGAFMNNVTAHGLLYLYEATREERYLLLADRLLMTSVDVDAPVPLCSQVEEGMWLHEYVFQSELESIAWCDYMKNGKWNLARVFNGHIHALFTLMRFREMTKQDFYDNAIAESTRLMGSLLESQVYDNRYFSYCVEMPVYPDYGQERAMLLAESLAELTRDESVMHGAQALKKIWPEVKANNAEIQTSGFSAAEKIYLSAVSKK</sequence>
<feature type="domain" description="D-glucuronyl C5-epimerase C-terminal" evidence="1">
    <location>
        <begin position="19"/>
        <end position="141"/>
    </location>
</feature>